<protein>
    <submittedName>
        <fullName evidence="1">Uncharacterized protein</fullName>
    </submittedName>
</protein>
<dbReference type="EMBL" id="GANP01013306">
    <property type="protein sequence ID" value="JAB71162.1"/>
    <property type="molecule type" value="mRNA"/>
</dbReference>
<proteinExistence type="evidence at transcript level"/>
<dbReference type="AlphaFoldDB" id="V5H949"/>
<evidence type="ECO:0000313" key="1">
    <source>
        <dbReference type="EMBL" id="JAB71162.1"/>
    </source>
</evidence>
<organism evidence="1">
    <name type="scientific">Ixodes ricinus</name>
    <name type="common">Common tick</name>
    <name type="synonym">Acarus ricinus</name>
    <dbReference type="NCBI Taxonomy" id="34613"/>
    <lineage>
        <taxon>Eukaryota</taxon>
        <taxon>Metazoa</taxon>
        <taxon>Ecdysozoa</taxon>
        <taxon>Arthropoda</taxon>
        <taxon>Chelicerata</taxon>
        <taxon>Arachnida</taxon>
        <taxon>Acari</taxon>
        <taxon>Parasitiformes</taxon>
        <taxon>Ixodida</taxon>
        <taxon>Ixodoidea</taxon>
        <taxon>Ixodidae</taxon>
        <taxon>Ixodinae</taxon>
        <taxon>Ixodes</taxon>
    </lineage>
</organism>
<accession>V5H949</accession>
<name>V5H949_IXORI</name>
<reference evidence="1" key="1">
    <citation type="journal article" date="2015" name="Sci. Rep.">
        <title>Tissue- and time-dependent transcription in Ixodes ricinus salivary glands and midguts when blood feeding on the vertebrate host.</title>
        <authorList>
            <person name="Kotsyfakis M."/>
            <person name="Schwarz A."/>
            <person name="Erhart J."/>
            <person name="Ribeiro J.M."/>
        </authorList>
    </citation>
    <scope>NUCLEOTIDE SEQUENCE</scope>
    <source>
        <tissue evidence="1">Salivary gland and midgut</tissue>
    </source>
</reference>
<sequence length="133" mass="14714">MPPLQVSYARKRGTLRISKMQLVVFAVVLILPALQSEGFLSGTELRDCMEILADCGEIKCLLEGSGNFRNVDPYSCTIMCEGPTWHSLPREICSGGEITCSPSVREGLLNLRHKLTRGISKVLSERCPSFLQN</sequence>